<dbReference type="Pfam" id="PF13174">
    <property type="entry name" value="TPR_6"/>
    <property type="match status" value="3"/>
</dbReference>
<dbReference type="GO" id="GO:0036064">
    <property type="term" value="C:ciliary basal body"/>
    <property type="evidence" value="ECO:0007669"/>
    <property type="project" value="TreeGrafter"/>
</dbReference>
<dbReference type="Gene3D" id="1.25.40.10">
    <property type="entry name" value="Tetratricopeptide repeat domain"/>
    <property type="match status" value="7"/>
</dbReference>
<evidence type="ECO:0000313" key="3">
    <source>
        <dbReference type="EMBL" id="SUZ66625.1"/>
    </source>
</evidence>
<keyword evidence="2" id="KW-0802">TPR repeat</keyword>
<keyword evidence="1" id="KW-0677">Repeat</keyword>
<organism evidence="3">
    <name type="scientific">marine metagenome</name>
    <dbReference type="NCBI Taxonomy" id="408172"/>
    <lineage>
        <taxon>unclassified sequences</taxon>
        <taxon>metagenomes</taxon>
        <taxon>ecological metagenomes</taxon>
    </lineage>
</organism>
<dbReference type="InterPro" id="IPR019734">
    <property type="entry name" value="TPR_rpt"/>
</dbReference>
<name>A0A381PHW7_9ZZZZ</name>
<dbReference type="SUPFAM" id="SSF81901">
    <property type="entry name" value="HCP-like"/>
    <property type="match status" value="1"/>
</dbReference>
<dbReference type="SUPFAM" id="SSF48452">
    <property type="entry name" value="TPR-like"/>
    <property type="match status" value="3"/>
</dbReference>
<feature type="non-terminal residue" evidence="3">
    <location>
        <position position="957"/>
    </location>
</feature>
<accession>A0A381PHW7</accession>
<protein>
    <recommendedName>
        <fullName evidence="4">Outer membrane lipoprotein BamD-like domain-containing protein</fullName>
    </recommendedName>
</protein>
<dbReference type="PANTHER" id="PTHR44186">
    <property type="match status" value="1"/>
</dbReference>
<reference evidence="3" key="1">
    <citation type="submission" date="2018-05" db="EMBL/GenBank/DDBJ databases">
        <authorList>
            <person name="Lanie J.A."/>
            <person name="Ng W.-L."/>
            <person name="Kazmierczak K.M."/>
            <person name="Andrzejewski T.M."/>
            <person name="Davidsen T.M."/>
            <person name="Wayne K.J."/>
            <person name="Tettelin H."/>
            <person name="Glass J.I."/>
            <person name="Rusch D."/>
            <person name="Podicherti R."/>
            <person name="Tsui H.-C.T."/>
            <person name="Winkler M.E."/>
        </authorList>
    </citation>
    <scope>NUCLEOTIDE SEQUENCE</scope>
</reference>
<feature type="non-terminal residue" evidence="3">
    <location>
        <position position="1"/>
    </location>
</feature>
<dbReference type="GO" id="GO:0060271">
    <property type="term" value="P:cilium assembly"/>
    <property type="evidence" value="ECO:0007669"/>
    <property type="project" value="TreeGrafter"/>
</dbReference>
<evidence type="ECO:0008006" key="4">
    <source>
        <dbReference type="Google" id="ProtNLM"/>
    </source>
</evidence>
<dbReference type="PANTHER" id="PTHR44186:SF1">
    <property type="entry name" value="BARDET-BIEDL SYNDROME 4 PROTEIN"/>
    <property type="match status" value="1"/>
</dbReference>
<dbReference type="Pfam" id="PF13181">
    <property type="entry name" value="TPR_8"/>
    <property type="match status" value="1"/>
</dbReference>
<dbReference type="SMART" id="SM00028">
    <property type="entry name" value="TPR"/>
    <property type="match status" value="10"/>
</dbReference>
<sequence>LCLAQENHQIINSDIHSKIKQAYSINNYDLCVKLYENYFPQIDFSNEETSYYYISSKINAHYVDKLYFNIESYIDLYNGKYLKNLLYEYGEFNFKKNNYKIAIKYLSRIGDKNDDNISYILGISHFNNKNYETAYDYLKNITNENLIDNTNFSLGVISYSLNNLDESINYFKKINNSNYKNKTLQYEISINFLKNKYRDAIKLKEHINQEIENLDYSIYYIAKSYFHLQEYDNALKHYNKLNSSIDRENEIKFSIGFSYYKIEDYPNAIKIFKELAFIKNNYTQLSSFYLGEIYTKENKLNFALNAYYASYKIDTDSLYTQNSLLNYSKINYVIGNHDLAIVTLEKLIIKYPNFKKDEVNKLLGENYFMTNNYKKIVKYIQSLDEISDDIKKKYQTITYQKGVNQFNKGNFNSSINYFNLSAKYNVDKSIYLESLLNISEALFIGNKFKESKNQLLKITNSKYVVPKNILLKANLSLGYVNFNLNSYKESINHFIYYLKNTNNSNNITDVQLRLADAYYASKSFNKAINTYDKIDNYNNKDYVNYQKGLCYYGMNQYDKSIMFLDKVLLVKTSNLKDDALFRKAQISLETSNFENAVIYYSNLIDEYRTSDYVPYSYLNRATSYFNLKAYDQAEKDFIFILNNILSENILSESLLGIQKIVSYTNNYKLLNEYVKTYKNKFPQNKNIESIQYETLRNLYFNQQYNEFIKSSNSYRNDNKESVNLLEINFYTAESFFRNTLYDSALIFYKSVIDTLNTKYYTRSLNRIALIKQKQLKYNESLNYYNVLNKISKNNREKVDSYIGIISNHLYLDNLDSVISYSKQINNYDKISFTNRNKINLLKAKSYLKNNNESSAIDMLLTTINLVKDESASEAQYLLAELFFDKNEKKQALETLYTLNENFNSQKYWVGKSYLLIAKIFISMDENFQAKATLNSLIDNSEIEIIREEAIGLLNKLN</sequence>
<gene>
    <name evidence="3" type="ORF">METZ01_LOCUS19479</name>
</gene>
<dbReference type="AlphaFoldDB" id="A0A381PHW7"/>
<dbReference type="GO" id="GO:0061512">
    <property type="term" value="P:protein localization to cilium"/>
    <property type="evidence" value="ECO:0007669"/>
    <property type="project" value="TreeGrafter"/>
</dbReference>
<evidence type="ECO:0000256" key="1">
    <source>
        <dbReference type="ARBA" id="ARBA00022737"/>
    </source>
</evidence>
<dbReference type="InterPro" id="IPR011990">
    <property type="entry name" value="TPR-like_helical_dom_sf"/>
</dbReference>
<evidence type="ECO:0000256" key="2">
    <source>
        <dbReference type="ARBA" id="ARBA00022803"/>
    </source>
</evidence>
<proteinExistence type="predicted"/>
<dbReference type="EMBL" id="UINC01000989">
    <property type="protein sequence ID" value="SUZ66625.1"/>
    <property type="molecule type" value="Genomic_DNA"/>
</dbReference>